<evidence type="ECO:0000313" key="6">
    <source>
        <dbReference type="EMBL" id="QCQ73907.1"/>
    </source>
</evidence>
<dbReference type="EMBL" id="CP039139">
    <property type="protein sequence ID" value="QCQ73907.1"/>
    <property type="molecule type" value="Genomic_DNA"/>
</dbReference>
<reference evidence="3" key="5">
    <citation type="submission" date="2014-05" db="EMBL/GenBank/DDBJ databases">
        <authorList>
            <person name="Wang L."/>
            <person name="Yang H."/>
            <person name="Xiang H."/>
        </authorList>
    </citation>
    <scope>NUCLEOTIDE SEQUENCE</scope>
    <source>
        <strain evidence="3">CGMCC 1.2087</strain>
    </source>
</reference>
<dbReference type="Proteomes" id="UP000011603">
    <property type="component" value="Unassembled WGS sequence"/>
</dbReference>
<evidence type="ECO:0000313" key="9">
    <source>
        <dbReference type="Proteomes" id="UP000027075"/>
    </source>
</evidence>
<dbReference type="InterPro" id="IPR006016">
    <property type="entry name" value="UspA"/>
</dbReference>
<dbReference type="KEGG" id="hme:HFX_2160"/>
<dbReference type="PaxDb" id="523841-HFX_2160"/>
<evidence type="ECO:0000256" key="1">
    <source>
        <dbReference type="ARBA" id="ARBA00008791"/>
    </source>
</evidence>
<dbReference type="PANTHER" id="PTHR46268">
    <property type="entry name" value="STRESS RESPONSE PROTEIN NHAX"/>
    <property type="match status" value="1"/>
</dbReference>
<dbReference type="InterPro" id="IPR006015">
    <property type="entry name" value="Universal_stress_UspA"/>
</dbReference>
<dbReference type="AlphaFoldDB" id="I3R6I9"/>
<protein>
    <submittedName>
        <fullName evidence="3">Stress response protein</fullName>
    </submittedName>
    <submittedName>
        <fullName evidence="6">Universal stress protein</fullName>
    </submittedName>
</protein>
<dbReference type="Gene3D" id="3.40.50.620">
    <property type="entry name" value="HUPs"/>
    <property type="match status" value="1"/>
</dbReference>
<organism evidence="3 7">
    <name type="scientific">Haloferax mediterranei (strain ATCC 33500 / DSM 1411 / JCM 8866 / NBRC 14739 / NCIMB 2177 / R-4)</name>
    <name type="common">Halobacterium mediterranei</name>
    <dbReference type="NCBI Taxonomy" id="523841"/>
    <lineage>
        <taxon>Archaea</taxon>
        <taxon>Methanobacteriati</taxon>
        <taxon>Methanobacteriota</taxon>
        <taxon>Stenosarchaea group</taxon>
        <taxon>Halobacteria</taxon>
        <taxon>Halobacteriales</taxon>
        <taxon>Haloferacaceae</taxon>
        <taxon>Haloferax</taxon>
    </lineage>
</organism>
<reference evidence="3 7" key="2">
    <citation type="journal article" date="2012" name="J. Bacteriol.">
        <title>Complete genome sequence of the metabolically versatile halophilic archaeon Haloferax mediterranei, a poly(3-hydroxybutyrate-co-3-hydroxyvalerate) producer.</title>
        <authorList>
            <person name="Han J."/>
            <person name="Zhang F."/>
            <person name="Hou J."/>
            <person name="Liu X."/>
            <person name="Li M."/>
            <person name="Liu H."/>
            <person name="Cai L."/>
            <person name="Zhang B."/>
            <person name="Chen Y."/>
            <person name="Zhou J."/>
            <person name="Hu S."/>
            <person name="Xiang H."/>
        </authorList>
    </citation>
    <scope>NUCLEOTIDE SEQUENCE [LARGE SCALE GENOMIC DNA]</scope>
    <source>
        <strain evidence="7">ATCC 33500 / DSM 1411 / JCM 8866 / NBRC 14739 / NCIMB 2177 / R-4</strain>
        <strain evidence="3">CGMCC 1.2087</strain>
    </source>
</reference>
<dbReference type="EMBL" id="CP001868">
    <property type="protein sequence ID" value="AFK19849.1"/>
    <property type="molecule type" value="Genomic_DNA"/>
</dbReference>
<dbReference type="EMBL" id="AOLO01000010">
    <property type="protein sequence ID" value="ELZ99817.1"/>
    <property type="molecule type" value="Genomic_DNA"/>
</dbReference>
<dbReference type="Proteomes" id="UP000006469">
    <property type="component" value="Chromosome"/>
</dbReference>
<evidence type="ECO:0000313" key="4">
    <source>
        <dbReference type="EMBL" id="AHZ23233.1"/>
    </source>
</evidence>
<proteinExistence type="inferred from homology"/>
<evidence type="ECO:0000259" key="2">
    <source>
        <dbReference type="Pfam" id="PF00582"/>
    </source>
</evidence>
<reference evidence="3" key="1">
    <citation type="journal article" date="2012" name="Appl. Environ. Microbiol.">
        <title>Identification of the haloarchaeal phasin (PhaP) that functions in polyhydroxyalkanoate accumulation and granule formation in Haloferax mediterranei.</title>
        <authorList>
            <person name="Cai S."/>
            <person name="Cai L."/>
            <person name="Liu H."/>
            <person name="Liu X."/>
            <person name="Han J."/>
            <person name="Zhou J."/>
            <person name="Xiang H."/>
        </authorList>
    </citation>
    <scope>NUCLEOTIDE SEQUENCE</scope>
    <source>
        <strain evidence="3">CGMCC 1.2087</strain>
    </source>
</reference>
<dbReference type="STRING" id="523841.HFX_2160"/>
<dbReference type="Pfam" id="PF00582">
    <property type="entry name" value="Usp"/>
    <property type="match status" value="1"/>
</dbReference>
<evidence type="ECO:0000313" key="7">
    <source>
        <dbReference type="Proteomes" id="UP000006469"/>
    </source>
</evidence>
<evidence type="ECO:0000313" key="8">
    <source>
        <dbReference type="Proteomes" id="UP000011603"/>
    </source>
</evidence>
<feature type="domain" description="UspA" evidence="2">
    <location>
        <begin position="1"/>
        <end position="138"/>
    </location>
</feature>
<dbReference type="CDD" id="cd00293">
    <property type="entry name" value="USP-like"/>
    <property type="match status" value="1"/>
</dbReference>
<evidence type="ECO:0000313" key="5">
    <source>
        <dbReference type="EMBL" id="ELZ99817.1"/>
    </source>
</evidence>
<dbReference type="HOGENOM" id="CLU_049301_11_1_2"/>
<evidence type="ECO:0000313" key="3">
    <source>
        <dbReference type="EMBL" id="AFK19849.1"/>
    </source>
</evidence>
<dbReference type="SUPFAM" id="SSF52402">
    <property type="entry name" value="Adenine nucleotide alpha hydrolases-like"/>
    <property type="match status" value="1"/>
</dbReference>
<accession>I3R6I9</accession>
<name>I3R6I9_HALMT</name>
<keyword evidence="8" id="KW-1185">Reference proteome</keyword>
<dbReference type="RefSeq" id="WP_004059572.1">
    <property type="nucleotide sequence ID" value="NC_017941.2"/>
</dbReference>
<dbReference type="GeneID" id="40154928"/>
<dbReference type="InterPro" id="IPR014729">
    <property type="entry name" value="Rossmann-like_a/b/a_fold"/>
</dbReference>
<reference evidence="6 10" key="6">
    <citation type="submission" date="2019-04" db="EMBL/GenBank/DDBJ databases">
        <title>Methylomes of two halophilic Archaea, Haloarcula marismortui and Haloferax mediterranei.</title>
        <authorList>
            <person name="DasSarma S."/>
            <person name="DasSarma P."/>
            <person name="DasSarma S."/>
            <person name="Fomenkov A."/>
            <person name="Vincze T."/>
            <person name="Anton B.P."/>
            <person name="Roberts R.J."/>
        </authorList>
    </citation>
    <scope>NUCLEOTIDE SEQUENCE [LARGE SCALE GENOMIC DNA]</scope>
    <source>
        <strain evidence="6">ATCC 33500</strain>
        <strain evidence="10">ATCC 33500 / DSM 1411 / JCM 8866 / NBRC 14739 / NCIMB 2177 / R-4</strain>
    </source>
</reference>
<dbReference type="PANTHER" id="PTHR46268:SF6">
    <property type="entry name" value="UNIVERSAL STRESS PROTEIN UP12"/>
    <property type="match status" value="1"/>
</dbReference>
<evidence type="ECO:0000313" key="10">
    <source>
        <dbReference type="Proteomes" id="UP000299011"/>
    </source>
</evidence>
<dbReference type="Proteomes" id="UP000299011">
    <property type="component" value="Chromosome"/>
</dbReference>
<dbReference type="PRINTS" id="PR01438">
    <property type="entry name" value="UNVRSLSTRESS"/>
</dbReference>
<sequence length="145" mass="15068">MYQSILVPIDGTDASHAALQHALSIAEPFDAAVHVITVVEPSGGGLGFASNDVAELDAAIQDLVEAAVAARERTTVEIQTEVRRAQTPYDGILAHSEAVDADLIVAGRHGSTSLPEAILGGTADRLARLSPVPVVLVPRPEESSD</sequence>
<gene>
    <name evidence="3" type="primary">uspA</name>
    <name evidence="3" type="ordered locus">HFX_2160</name>
    <name evidence="4" type="ORF">BM92_11555</name>
    <name evidence="5" type="ORF">C439_12614</name>
    <name evidence="6" type="ORF">E6P09_00885</name>
</gene>
<dbReference type="Proteomes" id="UP000027075">
    <property type="component" value="Chromosome"/>
</dbReference>
<dbReference type="eggNOG" id="arCOG02053">
    <property type="taxonomic scope" value="Archaea"/>
</dbReference>
<comment type="similarity">
    <text evidence="1">Belongs to the universal stress protein A family.</text>
</comment>
<dbReference type="PATRIC" id="fig|523841.21.peg.2543"/>
<reference evidence="4 9" key="4">
    <citation type="submission" date="2014-04" db="EMBL/GenBank/DDBJ databases">
        <title>Transcriptional profiles of Haloferax mediterranei on the basis of nitrogen availability.</title>
        <authorList>
            <person name="Bautista V."/>
        </authorList>
    </citation>
    <scope>NUCLEOTIDE SEQUENCE [LARGE SCALE GENOMIC DNA]</scope>
    <source>
        <strain evidence="4">ATCC 33500</strain>
        <strain evidence="9">ATCC 33500 / DSM 1411 / JCM 8866 / NBRC 14739 / NCIMB 2177 / R-4</strain>
    </source>
</reference>
<dbReference type="EMBL" id="CP007551">
    <property type="protein sequence ID" value="AHZ23233.1"/>
    <property type="molecule type" value="Genomic_DNA"/>
</dbReference>
<reference evidence="5 8" key="3">
    <citation type="journal article" date="2014" name="PLoS Genet.">
        <title>Phylogenetically driven sequencing of extremely halophilic archaea reveals strategies for static and dynamic osmo-response.</title>
        <authorList>
            <person name="Becker E.A."/>
            <person name="Seitzer P.M."/>
            <person name="Tritt A."/>
            <person name="Larsen D."/>
            <person name="Krusor M."/>
            <person name="Yao A.I."/>
            <person name="Wu D."/>
            <person name="Madern D."/>
            <person name="Eisen J.A."/>
            <person name="Darling A.E."/>
            <person name="Facciotti M.T."/>
        </authorList>
    </citation>
    <scope>NUCLEOTIDE SEQUENCE [LARGE SCALE GENOMIC DNA]</scope>
    <source>
        <strain evidence="5">ATCC 33500</strain>
        <strain evidence="8">ATCC 33500 / DSM 1411 / JCM 8866 / NBRC 14739 / NCIMB 2177 / R-4</strain>
    </source>
</reference>
<dbReference type="OrthoDB" id="105697at2157"/>